<proteinExistence type="predicted"/>
<comment type="caution">
    <text evidence="1">The sequence shown here is derived from an EMBL/GenBank/DDBJ whole genome shotgun (WGS) entry which is preliminary data.</text>
</comment>
<organism evidence="1">
    <name type="scientific">marine sediment metagenome</name>
    <dbReference type="NCBI Taxonomy" id="412755"/>
    <lineage>
        <taxon>unclassified sequences</taxon>
        <taxon>metagenomes</taxon>
        <taxon>ecological metagenomes</taxon>
    </lineage>
</organism>
<gene>
    <name evidence="1" type="ORF">LCGC14_0898040</name>
</gene>
<reference evidence="1" key="1">
    <citation type="journal article" date="2015" name="Nature">
        <title>Complex archaea that bridge the gap between prokaryotes and eukaryotes.</title>
        <authorList>
            <person name="Spang A."/>
            <person name="Saw J.H."/>
            <person name="Jorgensen S.L."/>
            <person name="Zaremba-Niedzwiedzka K."/>
            <person name="Martijn J."/>
            <person name="Lind A.E."/>
            <person name="van Eijk R."/>
            <person name="Schleper C."/>
            <person name="Guy L."/>
            <person name="Ettema T.J."/>
        </authorList>
    </citation>
    <scope>NUCLEOTIDE SEQUENCE</scope>
</reference>
<evidence type="ECO:0000313" key="1">
    <source>
        <dbReference type="EMBL" id="KKN24115.1"/>
    </source>
</evidence>
<accession>A0A0F9NX70</accession>
<protein>
    <submittedName>
        <fullName evidence="1">Uncharacterized protein</fullName>
    </submittedName>
</protein>
<dbReference type="EMBL" id="LAZR01002908">
    <property type="protein sequence ID" value="KKN24115.1"/>
    <property type="molecule type" value="Genomic_DNA"/>
</dbReference>
<dbReference type="AlphaFoldDB" id="A0A0F9NX70"/>
<sequence>MSDEKKRLRVECELHEKDFSTITIRGEKEDIVRLAGALQYGMKWIRMRPDGEIETSDVYTTPPVPIADPGMRNIWQLDPLPEGASVQMKLFYDDPEMQEPKRDWSKKHRSIYLQSIQGYDGQDAYVSRAKRLAEAGFVCLRSCRGDDGKYWEIWYLSGPCCGRGPLKDMKTADEIKEWVLSTIGPGTVTLSGEHWGLSLD</sequence>
<name>A0A0F9NX70_9ZZZZ</name>